<dbReference type="Proteomes" id="UP000001744">
    <property type="component" value="Unassembled WGS sequence"/>
</dbReference>
<dbReference type="RefSeq" id="XP_002175086.1">
    <property type="nucleotide sequence ID" value="XM_002175050.2"/>
</dbReference>
<dbReference type="JaponicusDB" id="SJAG_03963">
    <property type="gene designation" value="vps54"/>
</dbReference>
<dbReference type="eggNOG" id="KOG2115">
    <property type="taxonomic scope" value="Eukaryota"/>
</dbReference>
<dbReference type="STRING" id="402676.B6K5I9"/>
<dbReference type="GO" id="GO:0005829">
    <property type="term" value="C:cytosol"/>
    <property type="evidence" value="ECO:0007669"/>
    <property type="project" value="GOC"/>
</dbReference>
<evidence type="ECO:0000256" key="5">
    <source>
        <dbReference type="ARBA" id="ARBA00023034"/>
    </source>
</evidence>
<dbReference type="AlphaFoldDB" id="B6K5I9"/>
<organism evidence="9 11">
    <name type="scientific">Schizosaccharomyces japonicus (strain yFS275 / FY16936)</name>
    <name type="common">Fission yeast</name>
    <dbReference type="NCBI Taxonomy" id="402676"/>
    <lineage>
        <taxon>Eukaryota</taxon>
        <taxon>Fungi</taxon>
        <taxon>Dikarya</taxon>
        <taxon>Ascomycota</taxon>
        <taxon>Taphrinomycotina</taxon>
        <taxon>Schizosaccharomycetes</taxon>
        <taxon>Schizosaccharomycetales</taxon>
        <taxon>Schizosaccharomycetaceae</taxon>
        <taxon>Schizosaccharomyces</taxon>
    </lineage>
</organism>
<feature type="region of interest" description="Disordered" evidence="7">
    <location>
        <begin position="491"/>
        <end position="516"/>
    </location>
</feature>
<dbReference type="OrthoDB" id="10259024at2759"/>
<feature type="domain" description="Vacuolar protein sorting-associated protein 54 C-terminal" evidence="8">
    <location>
        <begin position="732"/>
        <end position="859"/>
    </location>
</feature>
<feature type="compositionally biased region" description="Low complexity" evidence="7">
    <location>
        <begin position="491"/>
        <end position="502"/>
    </location>
</feature>
<reference evidence="9 11" key="1">
    <citation type="journal article" date="2011" name="Science">
        <title>Comparative functional genomics of the fission yeasts.</title>
        <authorList>
            <person name="Rhind N."/>
            <person name="Chen Z."/>
            <person name="Yassour M."/>
            <person name="Thompson D.A."/>
            <person name="Haas B.J."/>
            <person name="Habib N."/>
            <person name="Wapinski I."/>
            <person name="Roy S."/>
            <person name="Lin M.F."/>
            <person name="Heiman D.I."/>
            <person name="Young S.K."/>
            <person name="Furuya K."/>
            <person name="Guo Y."/>
            <person name="Pidoux A."/>
            <person name="Chen H.M."/>
            <person name="Robbertse B."/>
            <person name="Goldberg J.M."/>
            <person name="Aoki K."/>
            <person name="Bayne E.H."/>
            <person name="Berlin A.M."/>
            <person name="Desjardins C.A."/>
            <person name="Dobbs E."/>
            <person name="Dukaj L."/>
            <person name="Fan L."/>
            <person name="FitzGerald M.G."/>
            <person name="French C."/>
            <person name="Gujja S."/>
            <person name="Hansen K."/>
            <person name="Keifenheim D."/>
            <person name="Levin J.Z."/>
            <person name="Mosher R.A."/>
            <person name="Mueller C.A."/>
            <person name="Pfiffner J."/>
            <person name="Priest M."/>
            <person name="Russ C."/>
            <person name="Smialowska A."/>
            <person name="Swoboda P."/>
            <person name="Sykes S.M."/>
            <person name="Vaughn M."/>
            <person name="Vengrova S."/>
            <person name="Yoder R."/>
            <person name="Zeng Q."/>
            <person name="Allshire R."/>
            <person name="Baulcombe D."/>
            <person name="Birren B.W."/>
            <person name="Brown W."/>
            <person name="Ekwall K."/>
            <person name="Kellis M."/>
            <person name="Leatherwood J."/>
            <person name="Levin H."/>
            <person name="Margalit H."/>
            <person name="Martienssen R."/>
            <person name="Nieduszynski C.A."/>
            <person name="Spatafora J.W."/>
            <person name="Friedman N."/>
            <person name="Dalgaard J.Z."/>
            <person name="Baumann P."/>
            <person name="Niki H."/>
            <person name="Regev A."/>
            <person name="Nusbaum C."/>
        </authorList>
    </citation>
    <scope>NUCLEOTIDE SEQUENCE [LARGE SCALE GENOMIC DNA]</scope>
    <source>
        <strain evidence="11">yFS275 / FY16936</strain>
    </source>
</reference>
<evidence type="ECO:0000313" key="9">
    <source>
        <dbReference type="EMBL" id="EEB08793.1"/>
    </source>
</evidence>
<evidence type="ECO:0000256" key="7">
    <source>
        <dbReference type="SAM" id="MobiDB-lite"/>
    </source>
</evidence>
<proteinExistence type="inferred from homology"/>
<dbReference type="HOGENOM" id="CLU_003094_1_0_1"/>
<keyword evidence="6" id="KW-0175">Coiled coil</keyword>
<dbReference type="OMA" id="QWSKAFE"/>
<dbReference type="GeneID" id="7051579"/>
<evidence type="ECO:0000256" key="6">
    <source>
        <dbReference type="ARBA" id="ARBA00023054"/>
    </source>
</evidence>
<dbReference type="GO" id="GO:0006896">
    <property type="term" value="P:Golgi to vacuole transport"/>
    <property type="evidence" value="ECO:0000318"/>
    <property type="project" value="GO_Central"/>
</dbReference>
<dbReference type="InterPro" id="IPR039745">
    <property type="entry name" value="Vps54"/>
</dbReference>
<evidence type="ECO:0000256" key="2">
    <source>
        <dbReference type="ARBA" id="ARBA00009150"/>
    </source>
</evidence>
<protein>
    <submittedName>
        <fullName evidence="9">GARP complex subunit Vps54</fullName>
    </submittedName>
</protein>
<keyword evidence="3" id="KW-0813">Transport</keyword>
<dbReference type="EMBL" id="KE651167">
    <property type="protein sequence ID" value="EEB08793.1"/>
    <property type="molecule type" value="Genomic_DNA"/>
</dbReference>
<comment type="subcellular location">
    <subcellularLocation>
        <location evidence="1">Golgi apparatus</location>
        <location evidence="1">trans-Golgi network</location>
    </subcellularLocation>
</comment>
<dbReference type="GO" id="GO:0015031">
    <property type="term" value="P:protein transport"/>
    <property type="evidence" value="ECO:0007669"/>
    <property type="project" value="UniProtKB-KW"/>
</dbReference>
<evidence type="ECO:0000313" key="11">
    <source>
        <dbReference type="Proteomes" id="UP000001744"/>
    </source>
</evidence>
<evidence type="ECO:0000256" key="3">
    <source>
        <dbReference type="ARBA" id="ARBA00022448"/>
    </source>
</evidence>
<keyword evidence="4" id="KW-0653">Protein transport</keyword>
<sequence length="970" mass="109523">MDARSLRKSSTSSIPSIRIPPKNDTSAALDTVLLPFQFRSILTDPINPHATTHVPARYEIEPVVLTPIPIIDEAEFQPYLDEIAHPYARYERHKKAQFHHYLAQQSRKRFTSSESDSVLTVEDDASTIRKGYTPSLLSQIHHQNRLPSEYSFSSSTLDVPHSGEGADVALMGNVDLEEKFPIDKIPTVFFQPDFSLDHPRTFDQVSEHAQVVPPEDVSNDGSNRPPRKFLMNNSMIQEKLSWYLDTVELHLLQEIEDASDSFPRIIDSLNDLRVRSKDCSEQAGKLKARLADRDIRLSECQSRISTFERKEKNLRCLVSCADDVQRLVELCRSASSNVENKAYRAALGSISDFEKMLRSKQAQGMDFTRLTVVRGYLQKIQNVKHILFQGLVHAFSEHLVLDLCTFSFANEKIVLVDQLLASYNQTSRQIPTVLEEASQFSPEFASTVEEYLTCLIQTGGLQAAVAIYKSNVFQEVKSMVKNQFPQAKRSVSSSSSLNESVSMPMTPVTPRDSKGEVVEPSGAALASALRALSTRDYFSLLRRVCAFTLLALKRLNFQVKFLVNFLTRHDAENSSAFMSLNDFTLVSAGVVLQRMVTLLSVREQVFLTYSLDEILGMYRLHSIFLSELEKLCGIVSNDFMAMTLKIVQRWYNNFQRIAIERIAKSLEVERWELVVVSKNDQHMADCLNALTSNKPVPELSEIDNPFNDAKTSGCEGDSKDEPRSYGCRLGSDTFSCVATSSKLLHVLVDYARFASQVPRFSSDCYASVLELYRVVNSRVYQLIMGAGAVRSAGLPRVLGKHIALAAQMIRFLQSSLKIMVQFLETTGGINPGLEVEKLNRDFSFHLQQVQNKFVALMREKANSCCRELGNINWTSTEPNNYIKSLTKGLVKVYNVLHTYSKLDEMIVVPEVINMFENRLQLELADAAESADNWPSIKTDLEYFYDTLTLKCGYPGERKLIEKFQRVNGQG</sequence>
<comment type="similarity">
    <text evidence="2">Belongs to the VPS54 family.</text>
</comment>
<dbReference type="GO" id="GO:0042147">
    <property type="term" value="P:retrograde transport, endosome to Golgi"/>
    <property type="evidence" value="ECO:0000318"/>
    <property type="project" value="GO_Central"/>
</dbReference>
<keyword evidence="11" id="KW-1185">Reference proteome</keyword>
<evidence type="ECO:0000256" key="4">
    <source>
        <dbReference type="ARBA" id="ARBA00022927"/>
    </source>
</evidence>
<feature type="compositionally biased region" description="Low complexity" evidence="7">
    <location>
        <begin position="8"/>
        <end position="20"/>
    </location>
</feature>
<dbReference type="VEuPathDB" id="FungiDB:SJAG_03963"/>
<dbReference type="PANTHER" id="PTHR12965">
    <property type="entry name" value="VACUOLAR PROTEIN SORTING 54"/>
    <property type="match status" value="1"/>
</dbReference>
<feature type="region of interest" description="Disordered" evidence="7">
    <location>
        <begin position="1"/>
        <end position="21"/>
    </location>
</feature>
<dbReference type="GO" id="GO:0019905">
    <property type="term" value="F:syntaxin binding"/>
    <property type="evidence" value="ECO:0000318"/>
    <property type="project" value="GO_Central"/>
</dbReference>
<dbReference type="GO" id="GO:0000938">
    <property type="term" value="C:GARP complex"/>
    <property type="evidence" value="ECO:0000318"/>
    <property type="project" value="GO_Central"/>
</dbReference>
<evidence type="ECO:0000313" key="10">
    <source>
        <dbReference type="JaponicusDB" id="SJAG_03963"/>
    </source>
</evidence>
<keyword evidence="5" id="KW-0333">Golgi apparatus</keyword>
<evidence type="ECO:0000256" key="1">
    <source>
        <dbReference type="ARBA" id="ARBA00004601"/>
    </source>
</evidence>
<dbReference type="PANTHER" id="PTHR12965:SF0">
    <property type="entry name" value="VACUOLAR PROTEIN SORTING-ASSOCIATED PROTEIN 54"/>
    <property type="match status" value="1"/>
</dbReference>
<evidence type="ECO:0000259" key="8">
    <source>
        <dbReference type="Pfam" id="PF07928"/>
    </source>
</evidence>
<dbReference type="Pfam" id="PF07928">
    <property type="entry name" value="Vps54"/>
    <property type="match status" value="1"/>
</dbReference>
<gene>
    <name evidence="10" type="primary">vps54</name>
    <name evidence="9" type="ORF">SJAG_03963</name>
</gene>
<accession>B6K5I9</accession>
<dbReference type="InterPro" id="IPR012501">
    <property type="entry name" value="Vps54_C"/>
</dbReference>
<name>B6K5I9_SCHJY</name>